<feature type="region of interest" description="Disordered" evidence="2">
    <location>
        <begin position="14"/>
        <end position="121"/>
    </location>
</feature>
<dbReference type="OrthoDB" id="4026704at2759"/>
<evidence type="ECO:0000313" key="5">
    <source>
        <dbReference type="Proteomes" id="UP000000559"/>
    </source>
</evidence>
<dbReference type="Proteomes" id="UP000000559">
    <property type="component" value="Chromosome R"/>
</dbReference>
<feature type="region of interest" description="Disordered" evidence="2">
    <location>
        <begin position="161"/>
        <end position="213"/>
    </location>
</feature>
<evidence type="ECO:0000313" key="4">
    <source>
        <dbReference type="EMBL" id="AOW30800.1"/>
    </source>
</evidence>
<dbReference type="KEGG" id="cal:CAALFM_CR00290WA"/>
<feature type="compositionally biased region" description="Low complexity" evidence="2">
    <location>
        <begin position="170"/>
        <end position="210"/>
    </location>
</feature>
<accession>A0A1D8PRN1</accession>
<dbReference type="RefSeq" id="XP_718661.1">
    <property type="nucleotide sequence ID" value="XM_713568.1"/>
</dbReference>
<evidence type="ECO:0000256" key="1">
    <source>
        <dbReference type="SAM" id="Coils"/>
    </source>
</evidence>
<feature type="compositionally biased region" description="Polar residues" evidence="2">
    <location>
        <begin position="111"/>
        <end position="121"/>
    </location>
</feature>
<dbReference type="AlphaFoldDB" id="A0A1D8PRN1"/>
<dbReference type="SMR" id="A0A1D8PRN1"/>
<feature type="compositionally biased region" description="Low complexity" evidence="2">
    <location>
        <begin position="34"/>
        <end position="67"/>
    </location>
</feature>
<dbReference type="InParanoid" id="A0A1D8PRN1"/>
<evidence type="ECO:0000256" key="2">
    <source>
        <dbReference type="SAM" id="MobiDB-lite"/>
    </source>
</evidence>
<keyword evidence="1" id="KW-0175">Coiled coil</keyword>
<proteinExistence type="predicted"/>
<feature type="coiled-coil region" evidence="1">
    <location>
        <begin position="282"/>
        <end position="309"/>
    </location>
</feature>
<reference evidence="4 5" key="2">
    <citation type="journal article" date="2007" name="Genome Biol.">
        <title>Assembly of the Candida albicans genome into sixteen supercontigs aligned on the eight chromosomes.</title>
        <authorList>
            <person name="van het Hoog M."/>
            <person name="Rast T.J."/>
            <person name="Martchenko M."/>
            <person name="Grindle S."/>
            <person name="Dignard D."/>
            <person name="Hogues H."/>
            <person name="Cuomo C."/>
            <person name="Berriman M."/>
            <person name="Scherer S."/>
            <person name="Magee B.B."/>
            <person name="Whiteway M."/>
            <person name="Chibana H."/>
            <person name="Nantel A."/>
            <person name="Magee P.T."/>
        </authorList>
    </citation>
    <scope>GENOME REANNOTATION</scope>
    <source>
        <strain evidence="5">SC5314 / ATCC MYA-2876</strain>
    </source>
</reference>
<dbReference type="GeneID" id="3639717"/>
<reference evidence="4 5" key="1">
    <citation type="journal article" date="2004" name="Proc. Natl. Acad. Sci. U.S.A.">
        <title>The diploid genome sequence of Candida albicans.</title>
        <authorList>
            <person name="Jones T."/>
            <person name="Federspiel N.A."/>
            <person name="Chibana H."/>
            <person name="Dungan J."/>
            <person name="Kalman S."/>
            <person name="Magee B.B."/>
            <person name="Newport G."/>
            <person name="Thorstenson Y.R."/>
            <person name="Agabian N."/>
            <person name="Magee P.T."/>
            <person name="Davis R.W."/>
            <person name="Scherer S."/>
        </authorList>
    </citation>
    <scope>NUCLEOTIDE SEQUENCE [LARGE SCALE GENOMIC DNA]</scope>
    <source>
        <strain evidence="5">SC5314 / ATCC MYA-2876</strain>
    </source>
</reference>
<dbReference type="eggNOG" id="ENOG502RQ8H">
    <property type="taxonomic scope" value="Eukaryota"/>
</dbReference>
<keyword evidence="5" id="KW-1185">Reference proteome</keyword>
<feature type="compositionally biased region" description="Polar residues" evidence="2">
    <location>
        <begin position="68"/>
        <end position="88"/>
    </location>
</feature>
<name>A0A1D8PRN1_CANAL</name>
<protein>
    <submittedName>
        <fullName evidence="4">Uncharacterized protein</fullName>
    </submittedName>
</protein>
<dbReference type="CGD" id="CAL0000200149">
    <property type="gene designation" value="orf19.7504"/>
</dbReference>
<evidence type="ECO:0000313" key="3">
    <source>
        <dbReference type="CGD" id="CAL0000200149"/>
    </source>
</evidence>
<dbReference type="EMBL" id="CP017630">
    <property type="protein sequence ID" value="AOW30800.1"/>
    <property type="molecule type" value="Genomic_DNA"/>
</dbReference>
<gene>
    <name evidence="4" type="ordered locus">CAALFM_CR00290WA</name>
    <name evidence="3" type="ordered locus">orf19.7504</name>
</gene>
<reference evidence="4 5" key="3">
    <citation type="journal article" date="2013" name="Genome Biol.">
        <title>Assembly of a phased diploid Candida albicans genome facilitates allele-specific measurements and provides a simple model for repeat and indel structure.</title>
        <authorList>
            <person name="Muzzey D."/>
            <person name="Schwartz K."/>
            <person name="Weissman J.S."/>
            <person name="Sherlock G."/>
        </authorList>
    </citation>
    <scope>NUCLEOTIDE SEQUENCE [LARGE SCALE GENOMIC DNA]</scope>
    <source>
        <strain evidence="5">SC5314 / ATCC MYA-2876</strain>
    </source>
</reference>
<sequence length="309" mass="33574">MVNNLTSGIAATSFKHNHPQHATSPPPAISINTSSPRIPNHSPISPPSANNSNSSNNSSVSGFPFSSTVISPRNSITSFSNPTKQLRANSINSDNGNNSNGRRTSNSNYSITSTPTTNNRYSFSEYSNEQIIDLMEREQDAIVLKLMKEIEFLKQENKMLRSTPGGNSATSGTCSPSNSMSSPSTPPVRRSSSLSSRRSSITTNNLNSTSFGAGINESSRMGNCGSGANNTAMSAPVFNYPFRDCSSTINSGCNFDEIRKKQKSEMTSSISIARKPSLNGRYEEIIDENRNLKRQLKKLQGELELLKKK</sequence>
<dbReference type="VEuPathDB" id="FungiDB:CR_00290W_A"/>
<feature type="compositionally biased region" description="Low complexity" evidence="2">
    <location>
        <begin position="89"/>
        <end position="110"/>
    </location>
</feature>
<dbReference type="OMA" id="NYPFRDC"/>
<dbReference type="STRING" id="237561.A0A1D8PRN1"/>
<organism evidence="4 5">
    <name type="scientific">Candida albicans (strain SC5314 / ATCC MYA-2876)</name>
    <name type="common">Yeast</name>
    <dbReference type="NCBI Taxonomy" id="237561"/>
    <lineage>
        <taxon>Eukaryota</taxon>
        <taxon>Fungi</taxon>
        <taxon>Dikarya</taxon>
        <taxon>Ascomycota</taxon>
        <taxon>Saccharomycotina</taxon>
        <taxon>Pichiomycetes</taxon>
        <taxon>Debaryomycetaceae</taxon>
        <taxon>Candida/Lodderomyces clade</taxon>
        <taxon>Candida</taxon>
    </lineage>
</organism>